<dbReference type="PANTHER" id="PTHR10695:SF46">
    <property type="entry name" value="BIFUNCTIONAL COENZYME A SYNTHASE-RELATED"/>
    <property type="match status" value="1"/>
</dbReference>
<evidence type="ECO:0000256" key="2">
    <source>
        <dbReference type="ARBA" id="ARBA00022741"/>
    </source>
</evidence>
<evidence type="ECO:0000256" key="6">
    <source>
        <dbReference type="NCBIfam" id="TIGR00152"/>
    </source>
</evidence>
<dbReference type="GO" id="GO:0005524">
    <property type="term" value="F:ATP binding"/>
    <property type="evidence" value="ECO:0007669"/>
    <property type="project" value="UniProtKB-UniRule"/>
</dbReference>
<feature type="binding site" evidence="5">
    <location>
        <begin position="16"/>
        <end position="21"/>
    </location>
    <ligand>
        <name>ATP</name>
        <dbReference type="ChEBI" id="CHEBI:30616"/>
    </ligand>
</feature>
<dbReference type="UniPathway" id="UPA00241">
    <property type="reaction ID" value="UER00356"/>
</dbReference>
<evidence type="ECO:0000313" key="7">
    <source>
        <dbReference type="EMBL" id="CAA9291848.1"/>
    </source>
</evidence>
<keyword evidence="3 5" id="KW-0067">ATP-binding</keyword>
<gene>
    <name evidence="5" type="primary">coaE</name>
    <name evidence="7" type="ORF">AVDCRST_MAG56-4654</name>
</gene>
<dbReference type="EC" id="2.7.1.24" evidence="5 6"/>
<sequence length="199" mass="21811">MSKGLPRQIGITGGIGAGKSTVTRIFAALCVPVYDADSRARWLMNSDPALKAALSEAFGPQTYTAEGLNRTYLAATVFGDAGKTAQLNRLVHPRVGDDYAAWVREHAGFPYVLKEAALLFESGSYQTLDGVIAVSAPLPLRIRRVLQRDPHRTEADVAAIVARQMDEAEKMSRADYVVHNDEKTLLIPRVLDLDRTFRA</sequence>
<dbReference type="CDD" id="cd02022">
    <property type="entry name" value="DPCK"/>
    <property type="match status" value="1"/>
</dbReference>
<dbReference type="Gene3D" id="3.40.50.300">
    <property type="entry name" value="P-loop containing nucleotide triphosphate hydrolases"/>
    <property type="match status" value="1"/>
</dbReference>
<dbReference type="HAMAP" id="MF_00376">
    <property type="entry name" value="Dephospho_CoA_kinase"/>
    <property type="match status" value="1"/>
</dbReference>
<reference evidence="7" key="1">
    <citation type="submission" date="2020-02" db="EMBL/GenBank/DDBJ databases">
        <authorList>
            <person name="Meier V. D."/>
        </authorList>
    </citation>
    <scope>NUCLEOTIDE SEQUENCE</scope>
    <source>
        <strain evidence="7">AVDCRST_MAG56</strain>
    </source>
</reference>
<dbReference type="GO" id="GO:0004140">
    <property type="term" value="F:dephospho-CoA kinase activity"/>
    <property type="evidence" value="ECO:0007669"/>
    <property type="project" value="UniProtKB-UniRule"/>
</dbReference>
<dbReference type="InterPro" id="IPR027417">
    <property type="entry name" value="P-loop_NTPase"/>
</dbReference>
<keyword evidence="4 5" id="KW-0173">Coenzyme A biosynthesis</keyword>
<comment type="pathway">
    <text evidence="5">Cofactor biosynthesis; coenzyme A biosynthesis; CoA from (R)-pantothenate: step 5/5.</text>
</comment>
<comment type="similarity">
    <text evidence="1 5">Belongs to the CoaE family.</text>
</comment>
<dbReference type="PANTHER" id="PTHR10695">
    <property type="entry name" value="DEPHOSPHO-COA KINASE-RELATED"/>
    <property type="match status" value="1"/>
</dbReference>
<dbReference type="PROSITE" id="PS51219">
    <property type="entry name" value="DPCK"/>
    <property type="match status" value="1"/>
</dbReference>
<keyword evidence="5" id="KW-0963">Cytoplasm</keyword>
<keyword evidence="2 5" id="KW-0547">Nucleotide-binding</keyword>
<dbReference type="SUPFAM" id="SSF52540">
    <property type="entry name" value="P-loop containing nucleoside triphosphate hydrolases"/>
    <property type="match status" value="1"/>
</dbReference>
<protein>
    <recommendedName>
        <fullName evidence="5 6">Dephospho-CoA kinase</fullName>
        <ecNumber evidence="5 6">2.7.1.24</ecNumber>
    </recommendedName>
    <alternativeName>
        <fullName evidence="5">Dephosphocoenzyme A kinase</fullName>
    </alternativeName>
</protein>
<dbReference type="Pfam" id="PF01121">
    <property type="entry name" value="CoaE"/>
    <property type="match status" value="1"/>
</dbReference>
<evidence type="ECO:0000256" key="1">
    <source>
        <dbReference type="ARBA" id="ARBA00009018"/>
    </source>
</evidence>
<dbReference type="InterPro" id="IPR001977">
    <property type="entry name" value="Depp_CoAkinase"/>
</dbReference>
<dbReference type="NCBIfam" id="TIGR00152">
    <property type="entry name" value="dephospho-CoA kinase"/>
    <property type="match status" value="1"/>
</dbReference>
<dbReference type="EMBL" id="CADCTQ010000387">
    <property type="protein sequence ID" value="CAA9291848.1"/>
    <property type="molecule type" value="Genomic_DNA"/>
</dbReference>
<comment type="function">
    <text evidence="5">Catalyzes the phosphorylation of the 3'-hydroxyl group of dephosphocoenzyme A to form coenzyme A.</text>
</comment>
<keyword evidence="5 7" id="KW-0808">Transferase</keyword>
<comment type="subcellular location">
    <subcellularLocation>
        <location evidence="5">Cytoplasm</location>
    </subcellularLocation>
</comment>
<proteinExistence type="inferred from homology"/>
<comment type="catalytic activity">
    <reaction evidence="5">
        <text>3'-dephospho-CoA + ATP = ADP + CoA + H(+)</text>
        <dbReference type="Rhea" id="RHEA:18245"/>
        <dbReference type="ChEBI" id="CHEBI:15378"/>
        <dbReference type="ChEBI" id="CHEBI:30616"/>
        <dbReference type="ChEBI" id="CHEBI:57287"/>
        <dbReference type="ChEBI" id="CHEBI:57328"/>
        <dbReference type="ChEBI" id="CHEBI:456216"/>
        <dbReference type="EC" id="2.7.1.24"/>
    </reaction>
</comment>
<dbReference type="GO" id="GO:0015937">
    <property type="term" value="P:coenzyme A biosynthetic process"/>
    <property type="evidence" value="ECO:0007669"/>
    <property type="project" value="UniProtKB-UniRule"/>
</dbReference>
<accession>A0A6J4JZR8</accession>
<evidence type="ECO:0000256" key="4">
    <source>
        <dbReference type="ARBA" id="ARBA00022993"/>
    </source>
</evidence>
<evidence type="ECO:0000256" key="3">
    <source>
        <dbReference type="ARBA" id="ARBA00022840"/>
    </source>
</evidence>
<evidence type="ECO:0000256" key="5">
    <source>
        <dbReference type="HAMAP-Rule" id="MF_00376"/>
    </source>
</evidence>
<keyword evidence="5 7" id="KW-0418">Kinase</keyword>
<dbReference type="GO" id="GO:0005737">
    <property type="term" value="C:cytoplasm"/>
    <property type="evidence" value="ECO:0007669"/>
    <property type="project" value="UniProtKB-SubCell"/>
</dbReference>
<dbReference type="AlphaFoldDB" id="A0A6J4JZR8"/>
<organism evidence="7">
    <name type="scientific">uncultured Cytophagales bacterium</name>
    <dbReference type="NCBI Taxonomy" id="158755"/>
    <lineage>
        <taxon>Bacteria</taxon>
        <taxon>Pseudomonadati</taxon>
        <taxon>Bacteroidota</taxon>
        <taxon>Sphingobacteriia</taxon>
        <taxon>Sphingobacteriales</taxon>
        <taxon>environmental samples</taxon>
    </lineage>
</organism>
<name>A0A6J4JZR8_9SPHI</name>